<proteinExistence type="predicted"/>
<evidence type="ECO:0000259" key="2">
    <source>
        <dbReference type="Pfam" id="PF08241"/>
    </source>
</evidence>
<reference evidence="3 4" key="1">
    <citation type="journal article" date="2009" name="Appl. Environ. Microbiol.">
        <title>Community genomic and proteomic analyses of chemoautotrophic iron-oxidizing "Leptospirillum rubarum" (Group II) and "Leptospirillum ferrodiazotrophum" (Group III) bacteria in acid mine drainage biofilms.</title>
        <authorList>
            <person name="Goltsman D.S."/>
            <person name="Denef V.J."/>
            <person name="Singer S.W."/>
            <person name="VerBerkmoes N.C."/>
            <person name="Lefsrud M."/>
            <person name="Mueller R.S."/>
            <person name="Dick G.J."/>
            <person name="Sun C.L."/>
            <person name="Wheeler K.E."/>
            <person name="Zemla A."/>
            <person name="Baker B.J."/>
            <person name="Hauser L."/>
            <person name="Land M."/>
            <person name="Shah M.B."/>
            <person name="Thelen M.P."/>
            <person name="Hettich R.L."/>
            <person name="Banfield J.F."/>
        </authorList>
    </citation>
    <scope>NUCLEOTIDE SEQUENCE [LARGE SCALE GENOMIC DNA]</scope>
</reference>
<feature type="domain" description="Methyltransferase type 11" evidence="2">
    <location>
        <begin position="56"/>
        <end position="149"/>
    </location>
</feature>
<evidence type="ECO:0000256" key="1">
    <source>
        <dbReference type="SAM" id="MobiDB-lite"/>
    </source>
</evidence>
<feature type="region of interest" description="Disordered" evidence="1">
    <location>
        <begin position="1"/>
        <end position="22"/>
    </location>
</feature>
<dbReference type="Pfam" id="PF08241">
    <property type="entry name" value="Methyltransf_11"/>
    <property type="match status" value="1"/>
</dbReference>
<dbReference type="GO" id="GO:0032259">
    <property type="term" value="P:methylation"/>
    <property type="evidence" value="ECO:0007669"/>
    <property type="project" value="UniProtKB-KW"/>
</dbReference>
<organism evidence="3 4">
    <name type="scientific">Leptospirillum ferrodiazotrophum</name>
    <dbReference type="NCBI Taxonomy" id="412449"/>
    <lineage>
        <taxon>Bacteria</taxon>
        <taxon>Pseudomonadati</taxon>
        <taxon>Nitrospirota</taxon>
        <taxon>Nitrospiria</taxon>
        <taxon>Nitrospirales</taxon>
        <taxon>Nitrospiraceae</taxon>
        <taxon>Leptospirillum</taxon>
    </lineage>
</organism>
<dbReference type="CDD" id="cd02440">
    <property type="entry name" value="AdoMet_MTases"/>
    <property type="match status" value="1"/>
</dbReference>
<dbReference type="Gene3D" id="3.40.50.150">
    <property type="entry name" value="Vaccinia Virus protein VP39"/>
    <property type="match status" value="1"/>
</dbReference>
<name>C6HVX6_9BACT</name>
<accession>C6HVX6</accession>
<dbReference type="InterPro" id="IPR029063">
    <property type="entry name" value="SAM-dependent_MTases_sf"/>
</dbReference>
<gene>
    <name evidence="3" type="ORF">UBAL3_80150027</name>
</gene>
<keyword evidence="3" id="KW-0808">Transferase</keyword>
<protein>
    <submittedName>
        <fullName evidence="3">Probable SAM-dependent methyltransferase</fullName>
    </submittedName>
</protein>
<sequence length="283" mass="31098">MRMERDREGGKEPEKGIRHGWERAAPSYREGFGRALAEISHSLANMLPSPPPEPVLDLACGPGTAMSAVDRHHGPVLAVGCDFSHAMAGFARKVIGTGHGVVADQDHLPFAPGTFGTVISSMGTIFSKDPEAQLSGISLILKDGGHFAFSAWGEPHETALGEVSRRVVGMWPFPMSQTMPPLETPYSRGRSSWLDQAARKADLEVRSVTSHWLVFRFADRKEAARALSGTGRLALLTEGDPEKERELLEIAMEAFRPHEDPRTGRVELSNRYHLFHLVRTSFP</sequence>
<evidence type="ECO:0000313" key="4">
    <source>
        <dbReference type="Proteomes" id="UP000009374"/>
    </source>
</evidence>
<keyword evidence="3" id="KW-0489">Methyltransferase</keyword>
<dbReference type="GO" id="GO:0008757">
    <property type="term" value="F:S-adenosylmethionine-dependent methyltransferase activity"/>
    <property type="evidence" value="ECO:0007669"/>
    <property type="project" value="InterPro"/>
</dbReference>
<dbReference type="Proteomes" id="UP000009374">
    <property type="component" value="Unassembled WGS sequence"/>
</dbReference>
<dbReference type="EMBL" id="GG693867">
    <property type="protein sequence ID" value="EES53238.1"/>
    <property type="molecule type" value="Genomic_DNA"/>
</dbReference>
<evidence type="ECO:0000313" key="3">
    <source>
        <dbReference type="EMBL" id="EES53238.1"/>
    </source>
</evidence>
<dbReference type="InterPro" id="IPR013216">
    <property type="entry name" value="Methyltransf_11"/>
</dbReference>
<keyword evidence="4" id="KW-1185">Reference proteome</keyword>
<dbReference type="SUPFAM" id="SSF53335">
    <property type="entry name" value="S-adenosyl-L-methionine-dependent methyltransferases"/>
    <property type="match status" value="1"/>
</dbReference>
<dbReference type="AlphaFoldDB" id="C6HVX6"/>